<dbReference type="SUPFAM" id="SSF48452">
    <property type="entry name" value="TPR-like"/>
    <property type="match status" value="1"/>
</dbReference>
<evidence type="ECO:0000256" key="1">
    <source>
        <dbReference type="SAM" id="SignalP"/>
    </source>
</evidence>
<feature type="chain" id="PRO_5047471740" evidence="1">
    <location>
        <begin position="19"/>
        <end position="175"/>
    </location>
</feature>
<name>A0ABZ2HCM1_9RHOB</name>
<keyword evidence="3" id="KW-1185">Reference proteome</keyword>
<feature type="signal peptide" evidence="1">
    <location>
        <begin position="1"/>
        <end position="18"/>
    </location>
</feature>
<dbReference type="Proteomes" id="UP001364156">
    <property type="component" value="Chromosome"/>
</dbReference>
<evidence type="ECO:0000313" key="3">
    <source>
        <dbReference type="Proteomes" id="UP001364156"/>
    </source>
</evidence>
<dbReference type="EMBL" id="CP146069">
    <property type="protein sequence ID" value="WWR45459.1"/>
    <property type="molecule type" value="Genomic_DNA"/>
</dbReference>
<evidence type="ECO:0000313" key="2">
    <source>
        <dbReference type="EMBL" id="WWR45459.1"/>
    </source>
</evidence>
<reference evidence="2 3" key="1">
    <citation type="submission" date="2023-10" db="EMBL/GenBank/DDBJ databases">
        <title>Roseovarius strain S88 nov., isolated from a marine algae.</title>
        <authorList>
            <person name="Lee M.W."/>
            <person name="Lee J.K."/>
            <person name="Kim J.M."/>
            <person name="Choi D.G."/>
            <person name="Baek J.H."/>
            <person name="Bayburt H."/>
            <person name="Jung J.J."/>
            <person name="Han D.M."/>
            <person name="Jeon C.O."/>
        </authorList>
    </citation>
    <scope>NUCLEOTIDE SEQUENCE [LARGE SCALE GENOMIC DNA]</scope>
    <source>
        <strain evidence="2 3">S88</strain>
    </source>
</reference>
<protein>
    <submittedName>
        <fullName evidence="2">Tetratricopeptide repeat protein</fullName>
    </submittedName>
</protein>
<dbReference type="Pfam" id="PF14559">
    <property type="entry name" value="TPR_19"/>
    <property type="match status" value="1"/>
</dbReference>
<sequence length="175" mass="19220">MIRPLLIAALLLPSAAFAKDGDRKQTKPKPTQHCSGGKIWNKKTNACVRVQSNLLDDDTLYGAVREFAYAGQLDNAQSALKAMSDQTEDRVLTYWGFTTRKKGDMDGGMKFYRQALAQNPANITARSYMGQALVQQGKIAEAKSELQAIRDYDGADTWAEISLANAITSGASYNY</sequence>
<proteinExistence type="predicted"/>
<organism evidence="2 3">
    <name type="scientific">Roseovarius phycicola</name>
    <dbReference type="NCBI Taxonomy" id="3080976"/>
    <lineage>
        <taxon>Bacteria</taxon>
        <taxon>Pseudomonadati</taxon>
        <taxon>Pseudomonadota</taxon>
        <taxon>Alphaproteobacteria</taxon>
        <taxon>Rhodobacterales</taxon>
        <taxon>Roseobacteraceae</taxon>
        <taxon>Roseovarius</taxon>
    </lineage>
</organism>
<dbReference type="InterPro" id="IPR011990">
    <property type="entry name" value="TPR-like_helical_dom_sf"/>
</dbReference>
<accession>A0ABZ2HCM1</accession>
<dbReference type="RefSeq" id="WP_338548400.1">
    <property type="nucleotide sequence ID" value="NZ_CP146069.1"/>
</dbReference>
<gene>
    <name evidence="2" type="ORF">RZ517_11680</name>
</gene>
<keyword evidence="1" id="KW-0732">Signal</keyword>
<dbReference type="Gene3D" id="1.25.40.10">
    <property type="entry name" value="Tetratricopeptide repeat domain"/>
    <property type="match status" value="1"/>
</dbReference>